<dbReference type="RefSeq" id="WP_169791829.1">
    <property type="nucleotide sequence ID" value="NZ_BBPN01000002.1"/>
</dbReference>
<sequence>MRFEIFRLDEAGVATDTLIAEADAVRSIVDHAAATGERLYIRPVPNTTS</sequence>
<proteinExistence type="predicted"/>
<organism evidence="1 2">
    <name type="scientific">Streptacidiphilus jiangxiensis</name>
    <dbReference type="NCBI Taxonomy" id="235985"/>
    <lineage>
        <taxon>Bacteria</taxon>
        <taxon>Bacillati</taxon>
        <taxon>Actinomycetota</taxon>
        <taxon>Actinomycetes</taxon>
        <taxon>Kitasatosporales</taxon>
        <taxon>Streptomycetaceae</taxon>
        <taxon>Streptacidiphilus</taxon>
    </lineage>
</organism>
<dbReference type="EMBL" id="FOAZ01000001">
    <property type="protein sequence ID" value="SEK29395.1"/>
    <property type="molecule type" value="Genomic_DNA"/>
</dbReference>
<gene>
    <name evidence="1" type="ORF">SAMN05414137_101401</name>
</gene>
<accession>A0A1H7G128</accession>
<evidence type="ECO:0000313" key="2">
    <source>
        <dbReference type="Proteomes" id="UP000183015"/>
    </source>
</evidence>
<dbReference type="AlphaFoldDB" id="A0A1H7G128"/>
<protein>
    <submittedName>
        <fullName evidence="1">Uncharacterized protein</fullName>
    </submittedName>
</protein>
<dbReference type="eggNOG" id="ENOG5031Q0Q">
    <property type="taxonomic scope" value="Bacteria"/>
</dbReference>
<evidence type="ECO:0000313" key="1">
    <source>
        <dbReference type="EMBL" id="SEK29395.1"/>
    </source>
</evidence>
<dbReference type="Proteomes" id="UP000183015">
    <property type="component" value="Unassembled WGS sequence"/>
</dbReference>
<dbReference type="STRING" id="235985.SAMN05414137_101401"/>
<reference evidence="2" key="1">
    <citation type="submission" date="2016-10" db="EMBL/GenBank/DDBJ databases">
        <authorList>
            <person name="Varghese N."/>
        </authorList>
    </citation>
    <scope>NUCLEOTIDE SEQUENCE [LARGE SCALE GENOMIC DNA]</scope>
    <source>
        <strain evidence="2">DSM 45096 / BCRC 16803 / CGMCC 4.1857 / CIP 109030 / JCM 12277 / KCTC 19219 / NBRC 100920 / 33214</strain>
    </source>
</reference>
<name>A0A1H7G128_STRJI</name>
<keyword evidence="2" id="KW-1185">Reference proteome</keyword>